<protein>
    <submittedName>
        <fullName evidence="2">Uncharacterized protein</fullName>
    </submittedName>
</protein>
<dbReference type="Proteomes" id="UP000541636">
    <property type="component" value="Unassembled WGS sequence"/>
</dbReference>
<sequence>MKRILSSPATPYPQGTLGTNDNEKGDTMDTIEILEAIGKNASYRHASGERLLGILSAMDASESLERTAKTGDQHHLAVEFGQEIVSMVQSQVQGGYEDQEDDEPCPERDGEDERTPLSPDS</sequence>
<dbReference type="AlphaFoldDB" id="A0A846ZPQ8"/>
<keyword evidence="3" id="KW-1185">Reference proteome</keyword>
<name>A0A846ZPQ8_9GAMM</name>
<accession>A0A846ZPQ8</accession>
<dbReference type="EMBL" id="JAAZQD010000004">
    <property type="protein sequence ID" value="NKZ39433.1"/>
    <property type="molecule type" value="Genomic_DNA"/>
</dbReference>
<feature type="compositionally biased region" description="Basic and acidic residues" evidence="1">
    <location>
        <begin position="105"/>
        <end position="115"/>
    </location>
</feature>
<gene>
    <name evidence="2" type="ORF">HF690_10790</name>
</gene>
<comment type="caution">
    <text evidence="2">The sequence shown here is derived from an EMBL/GenBank/DDBJ whole genome shotgun (WGS) entry which is preliminary data.</text>
</comment>
<dbReference type="RefSeq" id="WP_168609434.1">
    <property type="nucleotide sequence ID" value="NZ_JAAZQD010000004.1"/>
</dbReference>
<feature type="region of interest" description="Disordered" evidence="1">
    <location>
        <begin position="1"/>
        <end position="26"/>
    </location>
</feature>
<evidence type="ECO:0000313" key="2">
    <source>
        <dbReference type="EMBL" id="NKZ39433.1"/>
    </source>
</evidence>
<proteinExistence type="predicted"/>
<evidence type="ECO:0000313" key="3">
    <source>
        <dbReference type="Proteomes" id="UP000541636"/>
    </source>
</evidence>
<reference evidence="2 3" key="1">
    <citation type="journal article" date="2017" name="Int. J. Syst. Evol. Microbiol.">
        <title>Oleiagrimonas citrea sp. nov., a marine bacterium isolated from tidal flat sediment and emended description of the genus Oleiagrimonas Fang et al. 2015 and Oleiagrimonas soli.</title>
        <authorList>
            <person name="Yang S.H."/>
            <person name="Seo H.S."/>
            <person name="Seong C.N."/>
            <person name="Kwon K.K."/>
        </authorList>
    </citation>
    <scope>NUCLEOTIDE SEQUENCE [LARGE SCALE GENOMIC DNA]</scope>
    <source>
        <strain evidence="2 3">MEBiC09124</strain>
    </source>
</reference>
<evidence type="ECO:0000256" key="1">
    <source>
        <dbReference type="SAM" id="MobiDB-lite"/>
    </source>
</evidence>
<organism evidence="2 3">
    <name type="scientific">Oleiagrimonas citrea</name>
    <dbReference type="NCBI Taxonomy" id="1665687"/>
    <lineage>
        <taxon>Bacteria</taxon>
        <taxon>Pseudomonadati</taxon>
        <taxon>Pseudomonadota</taxon>
        <taxon>Gammaproteobacteria</taxon>
        <taxon>Lysobacterales</taxon>
        <taxon>Rhodanobacteraceae</taxon>
        <taxon>Oleiagrimonas</taxon>
    </lineage>
</organism>
<feature type="region of interest" description="Disordered" evidence="1">
    <location>
        <begin position="91"/>
        <end position="121"/>
    </location>
</feature>